<dbReference type="EMBL" id="JBHTJG010000006">
    <property type="protein sequence ID" value="MFD0947232.1"/>
    <property type="molecule type" value="Genomic_DNA"/>
</dbReference>
<sequence length="523" mass="57984">MTSAIDREATEFQPNFRIRIRRGIAGKLSGSDIFLPISPAVRILIVAYLLIYRVVLPFAAAMFNPDAQPLLGLRVTAELVYALLLAYPFLFAKREYGWLHPLVLPLVLNLGKSLTKNPFSLFFPFDSPVVDLSVASISRAVTMQLPLIDLAWLNLQYTLLLCLAQAAYLAAFLFGPKITVPLLTLYRPKRVRMVSIAFAGTLFLIVVGFILSQGGVNTLLVAMRGGRSELFEGSGQYLFAAAAMISIVAVWFMYEDQPWKNPFLLAAIALSVVLGIITTGSRSGAILAVLSIILLWWKRRGQVLILPTMGAALLGLLILGGFGAIRQDYSSDTVNTEAFNPLNYGATLSRALEDIKNRGQEDSTLAALAGANKDGLLWGTTYVYAVSFWVPRAIWPDKPRSADSYNYIYNYRGFSRNITFDDVSFYGFPVNAVTEAFWNFSYLGVILVFGLLGMLHQHLARAASVYRGVPFFWVVYIIMLSEFDGSTKDFVDLARTILLLLIFAFCLGVVRIGTRQRPVLRTS</sequence>
<accession>A0ABW3H7T4</accession>
<organism evidence="2 3">
    <name type="scientific">Sphingomonas canadensis</name>
    <dbReference type="NCBI Taxonomy" id="1219257"/>
    <lineage>
        <taxon>Bacteria</taxon>
        <taxon>Pseudomonadati</taxon>
        <taxon>Pseudomonadota</taxon>
        <taxon>Alphaproteobacteria</taxon>
        <taxon>Sphingomonadales</taxon>
        <taxon>Sphingomonadaceae</taxon>
        <taxon>Sphingomonas</taxon>
    </lineage>
</organism>
<name>A0ABW3H7T4_9SPHN</name>
<dbReference type="Proteomes" id="UP001596977">
    <property type="component" value="Unassembled WGS sequence"/>
</dbReference>
<reference evidence="3" key="1">
    <citation type="journal article" date="2019" name="Int. J. Syst. Evol. Microbiol.">
        <title>The Global Catalogue of Microorganisms (GCM) 10K type strain sequencing project: providing services to taxonomists for standard genome sequencing and annotation.</title>
        <authorList>
            <consortium name="The Broad Institute Genomics Platform"/>
            <consortium name="The Broad Institute Genome Sequencing Center for Infectious Disease"/>
            <person name="Wu L."/>
            <person name="Ma J."/>
        </authorList>
    </citation>
    <scope>NUCLEOTIDE SEQUENCE [LARGE SCALE GENOMIC DNA]</scope>
    <source>
        <strain evidence="3">CCUG 62982</strain>
    </source>
</reference>
<keyword evidence="3" id="KW-1185">Reference proteome</keyword>
<feature type="transmembrane region" description="Helical" evidence="1">
    <location>
        <begin position="464"/>
        <end position="481"/>
    </location>
</feature>
<evidence type="ECO:0000313" key="2">
    <source>
        <dbReference type="EMBL" id="MFD0947232.1"/>
    </source>
</evidence>
<feature type="transmembrane region" description="Helical" evidence="1">
    <location>
        <begin position="266"/>
        <end position="297"/>
    </location>
</feature>
<keyword evidence="1" id="KW-1133">Transmembrane helix</keyword>
<feature type="transmembrane region" description="Helical" evidence="1">
    <location>
        <begin position="303"/>
        <end position="325"/>
    </location>
</feature>
<evidence type="ECO:0000313" key="3">
    <source>
        <dbReference type="Proteomes" id="UP001596977"/>
    </source>
</evidence>
<evidence type="ECO:0000256" key="1">
    <source>
        <dbReference type="SAM" id="Phobius"/>
    </source>
</evidence>
<comment type="caution">
    <text evidence="2">The sequence shown here is derived from an EMBL/GenBank/DDBJ whole genome shotgun (WGS) entry which is preliminary data.</text>
</comment>
<dbReference type="RefSeq" id="WP_264945022.1">
    <property type="nucleotide sequence ID" value="NZ_JAPDRA010000006.1"/>
</dbReference>
<dbReference type="NCBIfam" id="TIGR04370">
    <property type="entry name" value="glyco_rpt_poly"/>
    <property type="match status" value="1"/>
</dbReference>
<feature type="transmembrane region" description="Helical" evidence="1">
    <location>
        <begin position="75"/>
        <end position="92"/>
    </location>
</feature>
<keyword evidence="1" id="KW-0812">Transmembrane</keyword>
<feature type="transmembrane region" description="Helical" evidence="1">
    <location>
        <begin position="196"/>
        <end position="216"/>
    </location>
</feature>
<feature type="transmembrane region" description="Helical" evidence="1">
    <location>
        <begin position="436"/>
        <end position="455"/>
    </location>
</feature>
<protein>
    <submittedName>
        <fullName evidence="2">Oligosaccharide repeat unit polymerase</fullName>
    </submittedName>
</protein>
<feature type="transmembrane region" description="Helical" evidence="1">
    <location>
        <begin position="40"/>
        <end position="63"/>
    </location>
</feature>
<feature type="transmembrane region" description="Helical" evidence="1">
    <location>
        <begin position="493"/>
        <end position="513"/>
    </location>
</feature>
<feature type="transmembrane region" description="Helical" evidence="1">
    <location>
        <begin position="155"/>
        <end position="175"/>
    </location>
</feature>
<keyword evidence="1" id="KW-0472">Membrane</keyword>
<gene>
    <name evidence="2" type="ORF">ACFQ1E_12855</name>
</gene>
<feature type="transmembrane region" description="Helical" evidence="1">
    <location>
        <begin position="236"/>
        <end position="254"/>
    </location>
</feature>
<proteinExistence type="predicted"/>